<evidence type="ECO:0000256" key="3">
    <source>
        <dbReference type="SAM" id="SignalP"/>
    </source>
</evidence>
<proteinExistence type="predicted"/>
<keyword evidence="5" id="KW-1185">Reference proteome</keyword>
<feature type="compositionally biased region" description="Low complexity" evidence="1">
    <location>
        <begin position="226"/>
        <end position="248"/>
    </location>
</feature>
<evidence type="ECO:0000256" key="2">
    <source>
        <dbReference type="SAM" id="Phobius"/>
    </source>
</evidence>
<dbReference type="STRING" id="1437608.GCA_000771645_01845"/>
<dbReference type="Gene3D" id="2.60.40.1140">
    <property type="entry name" value="Collagen-binding surface protein Cna, B-type domain"/>
    <property type="match status" value="1"/>
</dbReference>
<feature type="region of interest" description="Disordered" evidence="1">
    <location>
        <begin position="100"/>
        <end position="128"/>
    </location>
</feature>
<dbReference type="Gene3D" id="2.160.20.110">
    <property type="match status" value="1"/>
</dbReference>
<dbReference type="Proteomes" id="UP000029108">
    <property type="component" value="Unassembled WGS sequence"/>
</dbReference>
<protein>
    <submittedName>
        <fullName evidence="4">Cell surface protein with LPXTG anchor</fullName>
    </submittedName>
</protein>
<keyword evidence="2" id="KW-0472">Membrane</keyword>
<comment type="caution">
    <text evidence="4">The sequence shown here is derived from an EMBL/GenBank/DDBJ whole genome shotgun (WGS) entry which is preliminary data.</text>
</comment>
<keyword evidence="3" id="KW-0732">Signal</keyword>
<accession>A0A087A4N1</accession>
<feature type="signal peptide" evidence="3">
    <location>
        <begin position="1"/>
        <end position="48"/>
    </location>
</feature>
<feature type="region of interest" description="Disordered" evidence="1">
    <location>
        <begin position="1"/>
        <end position="20"/>
    </location>
</feature>
<dbReference type="EMBL" id="JGYN01000002">
    <property type="protein sequence ID" value="KFI53731.1"/>
    <property type="molecule type" value="Genomic_DNA"/>
</dbReference>
<keyword evidence="2" id="KW-1133">Transmembrane helix</keyword>
<reference evidence="4 5" key="1">
    <citation type="submission" date="2014-03" db="EMBL/GenBank/DDBJ databases">
        <title>Genomics of Bifidobacteria.</title>
        <authorList>
            <person name="Ventura M."/>
            <person name="Milani C."/>
            <person name="Lugli G.A."/>
        </authorList>
    </citation>
    <scope>NUCLEOTIDE SEQUENCE [LARGE SCALE GENOMIC DNA]</scope>
    <source>
        <strain evidence="4 5">DSM 23969</strain>
    </source>
</reference>
<feature type="transmembrane region" description="Helical" evidence="2">
    <location>
        <begin position="2854"/>
        <end position="2874"/>
    </location>
</feature>
<feature type="compositionally biased region" description="Low complexity" evidence="1">
    <location>
        <begin position="108"/>
        <end position="126"/>
    </location>
</feature>
<name>A0A087A4N1_9BIFI</name>
<evidence type="ECO:0000256" key="1">
    <source>
        <dbReference type="SAM" id="MobiDB-lite"/>
    </source>
</evidence>
<dbReference type="eggNOG" id="ENOG502Z7W0">
    <property type="taxonomic scope" value="Bacteria"/>
</dbReference>
<feature type="chain" id="PRO_5001818323" evidence="3">
    <location>
        <begin position="49"/>
        <end position="2888"/>
    </location>
</feature>
<evidence type="ECO:0000313" key="4">
    <source>
        <dbReference type="EMBL" id="KFI53731.1"/>
    </source>
</evidence>
<feature type="compositionally biased region" description="Polar residues" evidence="1">
    <location>
        <begin position="142"/>
        <end position="155"/>
    </location>
</feature>
<feature type="compositionally biased region" description="Basic and acidic residues" evidence="1">
    <location>
        <begin position="207"/>
        <end position="222"/>
    </location>
</feature>
<evidence type="ECO:0000313" key="5">
    <source>
        <dbReference type="Proteomes" id="UP000029108"/>
    </source>
</evidence>
<sequence length="2888" mass="298981">MRFGLNRRKDRSKNGAKPQRFHTFDRRKTVASLVVAALSLTCAIPAQAQNIDISSIVNSTVSTVNSTVGSNVTVISNGKVVTDNTIVSAANEIAKNEVAKSKDNAAVDSNTSGTDSATSTSSNANGKTGVTFKQNSAFQSDSAFSNDSSALNGTAGTAGEGSAQSDATADSEAKTDSFASSADGKKTDAIDADDTADAVTNNGKSDTTGKTDTADSDNKSDDATANDDTTSDESSAASDASTQATVSTLGGRDFEGQVIKKINGKTYILIGNEQQLRAIGSDKKVTRPVWQITQEYKQTGTGTLGVPIYGWVDVAGSKTQIYAGDADLNDTSTLDDGASEKSDELGDILIVKKRERYVTLDDSGNEVAAKGHATTTGVTYSSTANYIVFRDIDLSKNAADTNNTNWTPLMFSGTMVGAVAADGDVQGNLFDQIADDGLGVKDGNVTKPVISNVVVRQTGELDTQHQQGIGFFASISPSTTFAAGKLLGSGHVTVANLKLSDVTVSNESSKAKDNTTLLGAITEGLGWILDNLLKLLHIELNLQKLLTLHAENPSNFATGAFAGRIYGDSHVVACEVENVSVSNVKNMTGGFVGYAEGSTQYDVVLSGTLGDLTQLLTRILNLIPYLGAGDLVNWLLSGVLGLDSLIPTGYDNPVISESKVTNFKAGVTLGNADSDFAGGFVGMQSGTIIENSSVSSEEAFAVRANMYAGGFAGVTRDGSIGGLLKSLDVDLLSLLKPQSLIQGSTLTATGGVHVQAVSYAGGFSGAMANSYAVNDGVSGTVSVKAAKNKDTDKDESYAGGFTGKASVGWALDLGSADDSSKTVVKSVVNLVANLLEGKALNTNNSGDLLSLAGVSPSAILGTQMDGTIDVSAQGDYAGGLVGAGDGTVIGDSSEEHLKKFALWKYNNPRAFPTSRSTSIKGVRSVTAGGSYAGGVAGSLKPTAVAALLNSVLDINDVIGTITEELKKAFKDLPSTLGDNNQFAAFELSNVTIAGDNTDGLKVSSGRLYAGGVIGFATGGNIWNVPLTNLASVQAQGEAGGYIGFTGPSDTVGTQGINLLGLIQVSGLLSVAKFSSVEVRHASVAGVGEGFTVTATGKNTAGETNDYNAGGFYGQANSTKTIDAHVTNLKSVTADTEHADATAGGFVGYSTTGGLADAINDSEDTSLLPGLKDAKLLSIDGLLGAVPYLIPNYKYVDVTYVNGGYVTGDVAGGFAGSLESGKINVFTSDELKEDDTLAELQTKVKASPWAVINIDHVTGGAYAGGFGGKVVSGALATAGKGGISLLGKLGTVDIASLLSLVSGYVPFVLYAGVKSDLDTFKAASAKPDAVDKNGDYGFTVSAKRLAGDGTTDLNAGSAGGFIGYGSGVQVSTSSVTQLRRTTVKAPKNLETTDADAINKTYLGEGSTYAVDSARYAGGYIGKMDIGSTAAVGEGLDLLGGAVDVSQLLSVFNVVVSTIEHSDVTGGIGGYSVRSSTADHKNGNDSDPLGMAGGFVGDIEGGHIQDSNAHEFVYIFGQVAAGGYVGSMQPGAAANVLGKGSVLSHIVDVTNAVSAIQDFVPTIRNSSTYAAICGGAVRAQAASDTTTRRGMAGGYVGHNRGGHIWGNNSKAWSSIAGAEVSQHEAYAERIRSVYGHELAGGFTGFMEAADTADAGSISVLGSLLKITGIVSALQLVYPTEEHTRVTGPLRNVSIDQWQTWVDNIGKYGAYGKEFTDVAKAGKAKTFADQAALDKFLNGYVFGFNVVAGRGQFAGDTNARQDCIKAANKLTGNDQKNALAKCYELGANLRDSGVAGGHVGLMRTGTITDGQSQDVKNVTAMRAAGGYVGSMEAGSVAKFGSVELLGLVDLDLGSLLGMPQIFVPVIKSSSVVGYRKGMRVKATGTEILYGNGNAGGYVGMMVGGQIWGDRDQNGDELKKDSQGKYPTAAGANVSNLRKVSGTNNVGGYVGLAVSGSTADVDTNASEGFLQTVLNSLINNANPAHLVNLLQATVVTIRGAHVSADDKAWGYTVEGKYTLTTGTGVSAVPTTKYAVTAGGFAGSLQAAILGDRNSAKGSGTAADTSNDPSENTVSDLRAVEGGQYAGGFFGLADVSSVASVGGGTSGTTGDTNLVLKLLKVGNVGVLEAFRTFIYDGRVTGVADGIQVKAHDSNTSGLLDSTRFTGSAGGFGGGLINGSVKKSSVTNLNSVTGLNYTGGFIGHLGKSGTVDVSKVKGLNSDLVGLTAGILDIWGSHVEDATVTGISAGFTVTSTHEGQNYGKTESLDDDKNRHGAEIAGGFAGYADLARMSNCKVVGLKKVTSSEMAGGFAGRTSYADLINAGINSKLVDALLRFLINPLLKILYVSNAQNLTNKLAEFKKNNLSWLIKFIDLDILANGNLIYVNLLGLKISIGLNKNDPNNKMDDTAIIQIGDSKIEVACSEANGIAPEAVKNVNVQLIKANRTKIAGSSVQGIADGYDVFGGGATQESDGTDNLATGYAGGFVAWNDYGLLENDDMTYADTIRGTAGLVGPFTGKTNYESSYGFNDQYSIEGSGTDILGQTTQNTYHIYRDVPWSWSYALTKDKKQFTFGSHMDDGTGSTGSEGTSGVLKLHLNRYDVAHLQYKKEKGQLVEEPYIKQFADYKDALVSNNVGGVNDPDENGAKKSKFMNVYVSAAEAVLMLNVAVTDNTSGLTPEPDDGQDPCGLDGCQSIDLTLRKVWDDNGGRAVERPKSVTLRITATYTDASGNVVTPANIYCPTDDCATGSNPTENPDSYTKQGNPWNVTLSADDASAANGNTWRKVVKNLPIAVQDDGGTIHPYTYTVQEIAVTYQGKDPVRDYDKTPTDAGYHVTVAYDSKEYVATVTNAPWKMPDTGGHGALWLAVFAVTLLGLGTAWYVRDGSRSRKRGRHVM</sequence>
<gene>
    <name evidence="4" type="ORF">BBIA_1329</name>
</gene>
<keyword evidence="2" id="KW-0812">Transmembrane</keyword>
<feature type="region of interest" description="Disordered" evidence="1">
    <location>
        <begin position="142"/>
        <end position="248"/>
    </location>
</feature>
<dbReference type="InterPro" id="IPR006626">
    <property type="entry name" value="PbH1"/>
</dbReference>
<organism evidence="4 5">
    <name type="scientific">Bifidobacterium biavatii DSM 23969</name>
    <dbReference type="NCBI Taxonomy" id="1437608"/>
    <lineage>
        <taxon>Bacteria</taxon>
        <taxon>Bacillati</taxon>
        <taxon>Actinomycetota</taxon>
        <taxon>Actinomycetes</taxon>
        <taxon>Bifidobacteriales</taxon>
        <taxon>Bifidobacteriaceae</taxon>
        <taxon>Bifidobacterium</taxon>
    </lineage>
</organism>
<feature type="compositionally biased region" description="Basic residues" evidence="1">
    <location>
        <begin position="1"/>
        <end position="11"/>
    </location>
</feature>
<dbReference type="SMART" id="SM00710">
    <property type="entry name" value="PbH1"/>
    <property type="match status" value="7"/>
</dbReference>